<dbReference type="PANTHER" id="PTHR45699">
    <property type="entry name" value="60S ACIDIC RIBOSOMAL PROTEIN P0"/>
    <property type="match status" value="1"/>
</dbReference>
<dbReference type="GO" id="GO:0002181">
    <property type="term" value="P:cytoplasmic translation"/>
    <property type="evidence" value="ECO:0007669"/>
    <property type="project" value="TreeGrafter"/>
</dbReference>
<comment type="caution">
    <text evidence="8">The sequence shown here is derived from an EMBL/GenBank/DDBJ whole genome shotgun (WGS) entry which is preliminary data.</text>
</comment>
<comment type="similarity">
    <text evidence="2">Belongs to the universal ribosomal protein uL10 family.</text>
</comment>
<keyword evidence="4" id="KW-0687">Ribonucleoprotein</keyword>
<organism evidence="8 9">
    <name type="scientific">Acipenser ruthenus</name>
    <name type="common">Sterlet sturgeon</name>
    <dbReference type="NCBI Taxonomy" id="7906"/>
    <lineage>
        <taxon>Eukaryota</taxon>
        <taxon>Metazoa</taxon>
        <taxon>Chordata</taxon>
        <taxon>Craniata</taxon>
        <taxon>Vertebrata</taxon>
        <taxon>Euteleostomi</taxon>
        <taxon>Actinopterygii</taxon>
        <taxon>Chondrostei</taxon>
        <taxon>Acipenseriformes</taxon>
        <taxon>Acipenseridae</taxon>
        <taxon>Acipenser</taxon>
    </lineage>
</organism>
<evidence type="ECO:0000256" key="7">
    <source>
        <dbReference type="SAM" id="MobiDB-lite"/>
    </source>
</evidence>
<accession>A0A662YX37</accession>
<dbReference type="InterPro" id="IPR050323">
    <property type="entry name" value="Ribosomal_protein_uL10"/>
</dbReference>
<dbReference type="GO" id="GO:0003735">
    <property type="term" value="F:structural constituent of ribosome"/>
    <property type="evidence" value="ECO:0007669"/>
    <property type="project" value="TreeGrafter"/>
</dbReference>
<evidence type="ECO:0000256" key="1">
    <source>
        <dbReference type="ARBA" id="ARBA00002200"/>
    </source>
</evidence>
<evidence type="ECO:0000256" key="5">
    <source>
        <dbReference type="ARBA" id="ARBA00035202"/>
    </source>
</evidence>
<dbReference type="EMBL" id="SCEB01000078">
    <property type="protein sequence ID" value="RXN01148.1"/>
    <property type="molecule type" value="Genomic_DNA"/>
</dbReference>
<sequence>MLLNISPFSFGLIIEQVYGNGSVYSPEVLDITEDTLHQRFLEGMRNIANKVKVFLGDSSAFTVAAPAVETAAPATKKEEVKEESEASDDDMGFGLFK</sequence>
<dbReference type="Proteomes" id="UP000289886">
    <property type="component" value="Unassembled WGS sequence"/>
</dbReference>
<proteinExistence type="inferred from homology"/>
<reference evidence="8 9" key="1">
    <citation type="submission" date="2019-01" db="EMBL/GenBank/DDBJ databases">
        <title>Draft Genome and Complete Hox-Cluster Characterization of the Sterlet Sturgeon (Acipenser ruthenus).</title>
        <authorList>
            <person name="Wei Q."/>
        </authorList>
    </citation>
    <scope>NUCLEOTIDE SEQUENCE [LARGE SCALE GENOMIC DNA]</scope>
    <source>
        <strain evidence="8">WHYD16114868_AA</strain>
        <tissue evidence="8">Blood</tissue>
    </source>
</reference>
<evidence type="ECO:0000313" key="8">
    <source>
        <dbReference type="EMBL" id="RXN01148.1"/>
    </source>
</evidence>
<gene>
    <name evidence="8" type="ORF">EOD39_7806</name>
</gene>
<keyword evidence="3 8" id="KW-0689">Ribosomal protein</keyword>
<feature type="compositionally biased region" description="Basic and acidic residues" evidence="7">
    <location>
        <begin position="75"/>
        <end position="84"/>
    </location>
</feature>
<dbReference type="Pfam" id="PF00428">
    <property type="entry name" value="Ribosomal_60s"/>
    <property type="match status" value="1"/>
</dbReference>
<evidence type="ECO:0000256" key="4">
    <source>
        <dbReference type="ARBA" id="ARBA00023274"/>
    </source>
</evidence>
<feature type="region of interest" description="Disordered" evidence="7">
    <location>
        <begin position="72"/>
        <end position="97"/>
    </location>
</feature>
<dbReference type="GO" id="GO:0000027">
    <property type="term" value="P:ribosomal large subunit assembly"/>
    <property type="evidence" value="ECO:0007669"/>
    <property type="project" value="TreeGrafter"/>
</dbReference>
<evidence type="ECO:0000256" key="6">
    <source>
        <dbReference type="ARBA" id="ARBA00035444"/>
    </source>
</evidence>
<dbReference type="AlphaFoldDB" id="A0A662YX37"/>
<dbReference type="GO" id="GO:0070180">
    <property type="term" value="F:large ribosomal subunit rRNA binding"/>
    <property type="evidence" value="ECO:0007669"/>
    <property type="project" value="TreeGrafter"/>
</dbReference>
<dbReference type="GO" id="GO:0022625">
    <property type="term" value="C:cytosolic large ribosomal subunit"/>
    <property type="evidence" value="ECO:0007669"/>
    <property type="project" value="TreeGrafter"/>
</dbReference>
<evidence type="ECO:0000313" key="9">
    <source>
        <dbReference type="Proteomes" id="UP000289886"/>
    </source>
</evidence>
<name>A0A662YX37_ACIRT</name>
<dbReference type="InterPro" id="IPR043141">
    <property type="entry name" value="Ribosomal_uL10-like_sf"/>
</dbReference>
<dbReference type="PANTHER" id="PTHR45699:SF3">
    <property type="entry name" value="LARGE RIBOSOMAL SUBUNIT PROTEIN UL10"/>
    <property type="match status" value="1"/>
</dbReference>
<keyword evidence="9" id="KW-1185">Reference proteome</keyword>
<evidence type="ECO:0000256" key="3">
    <source>
        <dbReference type="ARBA" id="ARBA00022980"/>
    </source>
</evidence>
<dbReference type="Gene3D" id="3.30.70.1730">
    <property type="match status" value="1"/>
</dbReference>
<comment type="function">
    <text evidence="1">Ribosomal protein P0 is the functional equivalent of E.coli protein L10.</text>
</comment>
<protein>
    <recommendedName>
        <fullName evidence="5">Large ribosomal subunit protein uL10</fullName>
    </recommendedName>
    <alternativeName>
        <fullName evidence="6">60S acidic ribosomal protein P0</fullName>
    </alternativeName>
</protein>
<evidence type="ECO:0000256" key="2">
    <source>
        <dbReference type="ARBA" id="ARBA00008889"/>
    </source>
</evidence>